<dbReference type="GO" id="GO:0005975">
    <property type="term" value="P:carbohydrate metabolic process"/>
    <property type="evidence" value="ECO:0007669"/>
    <property type="project" value="InterPro"/>
</dbReference>
<dbReference type="Proteomes" id="UP000029221">
    <property type="component" value="Unassembled WGS sequence"/>
</dbReference>
<dbReference type="STRING" id="319236.BST91_09545"/>
<dbReference type="SMART" id="SM00642">
    <property type="entry name" value="Aamy"/>
    <property type="match status" value="1"/>
</dbReference>
<dbReference type="Gene3D" id="2.60.40.10">
    <property type="entry name" value="Immunoglobulins"/>
    <property type="match status" value="1"/>
</dbReference>
<evidence type="ECO:0000259" key="4">
    <source>
        <dbReference type="SMART" id="SM00642"/>
    </source>
</evidence>
<name>A0A090QQQ7_9FLAO</name>
<organism evidence="5 6">
    <name type="scientific">Nonlabens tegetincola</name>
    <dbReference type="NCBI Taxonomy" id="323273"/>
    <lineage>
        <taxon>Bacteria</taxon>
        <taxon>Pseudomonadati</taxon>
        <taxon>Bacteroidota</taxon>
        <taxon>Flavobacteriia</taxon>
        <taxon>Flavobacteriales</taxon>
        <taxon>Flavobacteriaceae</taxon>
        <taxon>Nonlabens</taxon>
    </lineage>
</organism>
<keyword evidence="2 3" id="KW-0732">Signal</keyword>
<proteinExistence type="inferred from homology"/>
<comment type="caution">
    <text evidence="5">The sequence shown here is derived from an EMBL/GenBank/DDBJ whole genome shotgun (WGS) entry which is preliminary data.</text>
</comment>
<dbReference type="InterPro" id="IPR017853">
    <property type="entry name" value="GH"/>
</dbReference>
<feature type="signal peptide" evidence="3">
    <location>
        <begin position="1"/>
        <end position="19"/>
    </location>
</feature>
<dbReference type="AlphaFoldDB" id="A0A090QQQ7"/>
<sequence>MKNFYFLLAVIFGFAFAKAQVTTNPSIPTQQDQVTLIFDATGTPLENESGNFYAHTGANINGTRWSNVVGNWGDNTAQPQFVNTGGNMYQATLPGTLETFYNAQPGDVISEICLVIRNAAGTNQTSPDIFIDVFLPGLNTSITSPQDGEIINLNQTINLSADCTQNATLDLAVNGNSVATTSGSSISTSYTFSNPGNYTIAVNADNGTTTVTDQVSVYVPNTTQSIARPAGLKNGVNENADGSVTFLLAAPGKTDVMLLGSFSNWDLDLPYQMNKDGDYFWVTVPSTQFSAGTEFAYQYLVDYSIKIADPYSRLILDDGFDQFIKPGNFDNIYPYPTGETTGDISLWTYQATPYNWNVTNFQRPDQENLVIYEILVRDFSENDSYQEIINRIDYLADLGINALQFMPLNEFEGADSWGYNPKFHMAIDKTYGTPEKFKELVDLCHSKGIAVILDVVYNHAFSQSPLCQMWWDQANFRPAANNPYLNPTARHDFNVGYDFNHESNWTRDYVKQTLQYWIDEYKIDGFRFDLSKGFTQNNTLGNIGAWNAYDQSRVNILNDYKNTIWNNNSNDIYMILEHLGGQNEEAALANDGFMLWGKMTDEFNQNSMGFSSNSNVFRSYYTSRNFNDQHLIAYAESHDEQRLMYKNLQFGNAANSSHNVQNVPVALDRQEAISAILYSIPGPKMLWQFGELGYEIDIDQNGRTGRKPVAWTLGYDTDQDRLDLYDATATFINFKTLYPETFNNTNNNLNVSGLVKTINLNGPNFDAVVLANFAVTAQTANPNFQQTGVWYDYFNNNAVVNVTNTTTGISLQPGEYKLFTTTPLNNPLSNEEVQEQLKSSFIIYPNPAQSSFNIQSDTEIDQVVIYNTLGQVVKTFEHETINYDISDLKSGLYFVQASLNGRISQNKLYIK</sequence>
<dbReference type="SUPFAM" id="SSF81296">
    <property type="entry name" value="E set domains"/>
    <property type="match status" value="1"/>
</dbReference>
<comment type="similarity">
    <text evidence="1">Belongs to the glycosyl hydrolase 13 family.</text>
</comment>
<evidence type="ECO:0000313" key="6">
    <source>
        <dbReference type="Proteomes" id="UP000029221"/>
    </source>
</evidence>
<dbReference type="PANTHER" id="PTHR43002">
    <property type="entry name" value="GLYCOGEN DEBRANCHING ENZYME"/>
    <property type="match status" value="1"/>
</dbReference>
<dbReference type="eggNOG" id="COG1523">
    <property type="taxonomic scope" value="Bacteria"/>
</dbReference>
<dbReference type="SUPFAM" id="SSF51445">
    <property type="entry name" value="(Trans)glycosidases"/>
    <property type="match status" value="1"/>
</dbReference>
<keyword evidence="5" id="KW-0326">Glycosidase</keyword>
<feature type="domain" description="Glycosyl hydrolase family 13 catalytic" evidence="4">
    <location>
        <begin position="373"/>
        <end position="735"/>
    </location>
</feature>
<evidence type="ECO:0000256" key="3">
    <source>
        <dbReference type="SAM" id="SignalP"/>
    </source>
</evidence>
<reference evidence="5" key="1">
    <citation type="journal article" date="2014" name="Genome Announc.">
        <title>Draft Genome Sequences of Marine Flavobacterium Nonlabens Strains NR17, NR24, NR27, NR32, NR33, and Ara13.</title>
        <authorList>
            <person name="Nakanishi M."/>
            <person name="Meirelles P."/>
            <person name="Suzuki R."/>
            <person name="Takatani N."/>
            <person name="Mino S."/>
            <person name="Suda W."/>
            <person name="Oshima K."/>
            <person name="Hattori M."/>
            <person name="Ohkuma M."/>
            <person name="Hosokawa M."/>
            <person name="Miyashita K."/>
            <person name="Thompson F.L."/>
            <person name="Niwa A."/>
            <person name="Sawabe T."/>
            <person name="Sawabe T."/>
        </authorList>
    </citation>
    <scope>NUCLEOTIDE SEQUENCE [LARGE SCALE GENOMIC DNA]</scope>
    <source>
        <strain evidence="5">JCM 19294</strain>
    </source>
</reference>
<dbReference type="Pfam" id="PF17957">
    <property type="entry name" value="Big_7"/>
    <property type="match status" value="1"/>
</dbReference>
<dbReference type="Pfam" id="PF18962">
    <property type="entry name" value="Por_Secre_tail"/>
    <property type="match status" value="1"/>
</dbReference>
<dbReference type="GO" id="GO:0033942">
    <property type="term" value="F:4-alpha-D-(1-&gt;4)-alpha-D-glucanotrehalose trehalohydrolase activity"/>
    <property type="evidence" value="ECO:0007669"/>
    <property type="project" value="UniProtKB-EC"/>
</dbReference>
<evidence type="ECO:0000256" key="2">
    <source>
        <dbReference type="ARBA" id="ARBA00022729"/>
    </source>
</evidence>
<accession>A0A090QQQ7</accession>
<keyword evidence="5" id="KW-0378">Hydrolase</keyword>
<dbReference type="CDD" id="cd11350">
    <property type="entry name" value="AmyAc_4"/>
    <property type="match status" value="1"/>
</dbReference>
<evidence type="ECO:0000256" key="1">
    <source>
        <dbReference type="ARBA" id="ARBA00008061"/>
    </source>
</evidence>
<feature type="chain" id="PRO_5001861981" evidence="3">
    <location>
        <begin position="20"/>
        <end position="911"/>
    </location>
</feature>
<dbReference type="InterPro" id="IPR026444">
    <property type="entry name" value="Secre_tail"/>
</dbReference>
<keyword evidence="6" id="KW-1185">Reference proteome</keyword>
<dbReference type="Pfam" id="PF00128">
    <property type="entry name" value="Alpha-amylase"/>
    <property type="match status" value="1"/>
</dbReference>
<dbReference type="InterPro" id="IPR014756">
    <property type="entry name" value="Ig_E-set"/>
</dbReference>
<dbReference type="EMBL" id="BBML01000007">
    <property type="protein sequence ID" value="GAK97826.1"/>
    <property type="molecule type" value="Genomic_DNA"/>
</dbReference>
<gene>
    <name evidence="5" type="ORF">JCM19294_365</name>
</gene>
<dbReference type="Gene3D" id="3.20.20.80">
    <property type="entry name" value="Glycosidases"/>
    <property type="match status" value="1"/>
</dbReference>
<dbReference type="NCBIfam" id="TIGR04183">
    <property type="entry name" value="Por_Secre_tail"/>
    <property type="match status" value="1"/>
</dbReference>
<dbReference type="InterPro" id="IPR006047">
    <property type="entry name" value="GH13_cat_dom"/>
</dbReference>
<protein>
    <submittedName>
        <fullName evidence="5">Malto-oligosyltrehalose trehalohydrolase</fullName>
        <ecNumber evidence="5">3.2.1.141</ecNumber>
    </submittedName>
</protein>
<dbReference type="EC" id="3.2.1.141" evidence="5"/>
<dbReference type="RefSeq" id="WP_042279667.1">
    <property type="nucleotide sequence ID" value="NZ_BBML01000007.1"/>
</dbReference>
<evidence type="ECO:0000313" key="5">
    <source>
        <dbReference type="EMBL" id="GAK97826.1"/>
    </source>
</evidence>
<dbReference type="InterPro" id="IPR013783">
    <property type="entry name" value="Ig-like_fold"/>
</dbReference>